<proteinExistence type="inferred from homology"/>
<dbReference type="Gene3D" id="2.60.40.10">
    <property type="entry name" value="Immunoglobulins"/>
    <property type="match status" value="2"/>
</dbReference>
<dbReference type="InterPro" id="IPR036116">
    <property type="entry name" value="FN3_sf"/>
</dbReference>
<name>A0A918W0D3_9FLAO</name>
<evidence type="ECO:0000313" key="6">
    <source>
        <dbReference type="EMBL" id="GHA41744.1"/>
    </source>
</evidence>
<evidence type="ECO:0000259" key="5">
    <source>
        <dbReference type="PROSITE" id="PS51841"/>
    </source>
</evidence>
<evidence type="ECO:0000256" key="2">
    <source>
        <dbReference type="ARBA" id="ARBA00022722"/>
    </source>
</evidence>
<keyword evidence="3" id="KW-0378">Hydrolase</keyword>
<dbReference type="PROSITE" id="PS51841">
    <property type="entry name" value="LTD"/>
    <property type="match status" value="1"/>
</dbReference>
<dbReference type="Pfam" id="PF00932">
    <property type="entry name" value="LTD"/>
    <property type="match status" value="1"/>
</dbReference>
<dbReference type="PANTHER" id="PTHR33607">
    <property type="entry name" value="ENDONUCLEASE-1"/>
    <property type="match status" value="1"/>
</dbReference>
<accession>A0A918W0D3</accession>
<dbReference type="CDD" id="cd00063">
    <property type="entry name" value="FN3"/>
    <property type="match status" value="2"/>
</dbReference>
<reference evidence="6" key="2">
    <citation type="submission" date="2020-09" db="EMBL/GenBank/DDBJ databases">
        <authorList>
            <person name="Sun Q."/>
            <person name="Kim S."/>
        </authorList>
    </citation>
    <scope>NUCLEOTIDE SEQUENCE</scope>
    <source>
        <strain evidence="6">KCTC 12719</strain>
    </source>
</reference>
<dbReference type="EMBL" id="BMXB01000010">
    <property type="protein sequence ID" value="GHA41744.1"/>
    <property type="molecule type" value="Genomic_DNA"/>
</dbReference>
<evidence type="ECO:0000313" key="7">
    <source>
        <dbReference type="Proteomes" id="UP000610456"/>
    </source>
</evidence>
<dbReference type="PANTHER" id="PTHR33607:SF2">
    <property type="entry name" value="ENDONUCLEASE-1"/>
    <property type="match status" value="1"/>
</dbReference>
<feature type="domain" description="Fibronectin type-III" evidence="4">
    <location>
        <begin position="279"/>
        <end position="364"/>
    </location>
</feature>
<gene>
    <name evidence="6" type="ORF">GCM10007103_23800</name>
</gene>
<evidence type="ECO:0008006" key="8">
    <source>
        <dbReference type="Google" id="ProtNLM"/>
    </source>
</evidence>
<feature type="domain" description="LTD" evidence="5">
    <location>
        <begin position="449"/>
        <end position="594"/>
    </location>
</feature>
<dbReference type="Pfam" id="PF04231">
    <property type="entry name" value="Endonuclease_1"/>
    <property type="match status" value="1"/>
</dbReference>
<dbReference type="PROSITE" id="PS50853">
    <property type="entry name" value="FN3"/>
    <property type="match status" value="2"/>
</dbReference>
<dbReference type="PROSITE" id="PS51257">
    <property type="entry name" value="PROKAR_LIPOPROTEIN"/>
    <property type="match status" value="1"/>
</dbReference>
<feature type="domain" description="Fibronectin type-III" evidence="4">
    <location>
        <begin position="370"/>
        <end position="455"/>
    </location>
</feature>
<dbReference type="Pfam" id="PF00041">
    <property type="entry name" value="fn3"/>
    <property type="match status" value="2"/>
</dbReference>
<evidence type="ECO:0000256" key="3">
    <source>
        <dbReference type="ARBA" id="ARBA00022801"/>
    </source>
</evidence>
<dbReference type="InterPro" id="IPR001322">
    <property type="entry name" value="Lamin_tail_dom"/>
</dbReference>
<dbReference type="RefSeq" id="WP_189604989.1">
    <property type="nucleotide sequence ID" value="NZ_BMXB01000010.1"/>
</dbReference>
<organism evidence="6 7">
    <name type="scientific">Salinimicrobium marinum</name>
    <dbReference type="NCBI Taxonomy" id="680283"/>
    <lineage>
        <taxon>Bacteria</taxon>
        <taxon>Pseudomonadati</taxon>
        <taxon>Bacteroidota</taxon>
        <taxon>Flavobacteriia</taxon>
        <taxon>Flavobacteriales</taxon>
        <taxon>Flavobacteriaceae</taxon>
        <taxon>Salinimicrobium</taxon>
    </lineage>
</organism>
<comment type="similarity">
    <text evidence="1">Belongs to the EndA/NucM nuclease family.</text>
</comment>
<dbReference type="GO" id="GO:0004518">
    <property type="term" value="F:nuclease activity"/>
    <property type="evidence" value="ECO:0007669"/>
    <property type="project" value="UniProtKB-KW"/>
</dbReference>
<keyword evidence="2" id="KW-0540">Nuclease</keyword>
<protein>
    <recommendedName>
        <fullName evidence="8">Endonuclease I</fullName>
    </recommendedName>
</protein>
<dbReference type="InterPro" id="IPR044925">
    <property type="entry name" value="His-Me_finger_sf"/>
</dbReference>
<evidence type="ECO:0000259" key="4">
    <source>
        <dbReference type="PROSITE" id="PS50853"/>
    </source>
</evidence>
<dbReference type="InterPro" id="IPR007346">
    <property type="entry name" value="Endonuclease-I"/>
</dbReference>
<reference evidence="6" key="1">
    <citation type="journal article" date="2014" name="Int. J. Syst. Evol. Microbiol.">
        <title>Complete genome sequence of Corynebacterium casei LMG S-19264T (=DSM 44701T), isolated from a smear-ripened cheese.</title>
        <authorList>
            <consortium name="US DOE Joint Genome Institute (JGI-PGF)"/>
            <person name="Walter F."/>
            <person name="Albersmeier A."/>
            <person name="Kalinowski J."/>
            <person name="Ruckert C."/>
        </authorList>
    </citation>
    <scope>NUCLEOTIDE SEQUENCE</scope>
    <source>
        <strain evidence="6">KCTC 12719</strain>
    </source>
</reference>
<evidence type="ECO:0000256" key="1">
    <source>
        <dbReference type="ARBA" id="ARBA00006429"/>
    </source>
</evidence>
<keyword evidence="7" id="KW-1185">Reference proteome</keyword>
<dbReference type="SMART" id="SM00060">
    <property type="entry name" value="FN3"/>
    <property type="match status" value="2"/>
</dbReference>
<sequence>MKKSFYLPFLSILFLIGCSSDDDVTPVNPGPEPEPPVEETPYYDIPDALSDYYEGIDFSEENEELYDDLATLTIAKHTNMLDYNNRHDYLYQADEDPNNEDNVILIYTGESRYWEEYLSGGNSYPDQTFNTEHVYPQSLVSNTAKGDLHHLRAADVQVNSTRANYPFTDGEGSYALVDGNSFFPGDEWRGDVARMIMYMNLRYDEPFSEIGGLDLFLEWNAEDPVSVLEIQRNEVIYGAQGNRNPFIDNPHLATRIWGGDEAANRWDADAEEDEEAPSAPSALTASEVGYETAVLNWEASTDNVAVTRYTIIVDGEEHENTTSTSTTISGLTPGTTYTITVTAVDAAGNVSEASEEVEITTNEDTEAPTIPANLAVPEVTATSASLSWNASTDNVEIAEYDIYVDGEYNASTANTTFTVAGLEAETEYSFTVLARDIYDNESALSAAVEATTAAESENGGDTSSEIFFSEYVEGGGLNKAVEIANLTGEDVDLTQYSVKKQVNGNGEWSNEYALEGSLASGAVFVLANGGTETQEILDAADVTLNGAPVDFNGDDPVGLFKNGTLIDMIGVEGDVDFGKDKTLRRKSSITSPNTTYTEEEWEVLEKDTVDGLGAY</sequence>
<dbReference type="AlphaFoldDB" id="A0A918W0D3"/>
<dbReference type="InterPro" id="IPR013783">
    <property type="entry name" value="Ig-like_fold"/>
</dbReference>
<comment type="caution">
    <text evidence="6">The sequence shown here is derived from an EMBL/GenBank/DDBJ whole genome shotgun (WGS) entry which is preliminary data.</text>
</comment>
<dbReference type="Proteomes" id="UP000610456">
    <property type="component" value="Unassembled WGS sequence"/>
</dbReference>
<dbReference type="InterPro" id="IPR003961">
    <property type="entry name" value="FN3_dom"/>
</dbReference>
<dbReference type="GO" id="GO:0016787">
    <property type="term" value="F:hydrolase activity"/>
    <property type="evidence" value="ECO:0007669"/>
    <property type="project" value="UniProtKB-KW"/>
</dbReference>
<dbReference type="SUPFAM" id="SSF49265">
    <property type="entry name" value="Fibronectin type III"/>
    <property type="match status" value="1"/>
</dbReference>
<dbReference type="SUPFAM" id="SSF54060">
    <property type="entry name" value="His-Me finger endonucleases"/>
    <property type="match status" value="1"/>
</dbReference>